<organism evidence="3 4">
    <name type="scientific">Haloactinomyces albus</name>
    <dbReference type="NCBI Taxonomy" id="1352928"/>
    <lineage>
        <taxon>Bacteria</taxon>
        <taxon>Bacillati</taxon>
        <taxon>Actinomycetota</taxon>
        <taxon>Actinomycetes</taxon>
        <taxon>Actinopolysporales</taxon>
        <taxon>Actinopolysporaceae</taxon>
        <taxon>Haloactinomyces</taxon>
    </lineage>
</organism>
<gene>
    <name evidence="3" type="ORF">JOF55_000098</name>
</gene>
<feature type="transmembrane region" description="Helical" evidence="2">
    <location>
        <begin position="44"/>
        <end position="67"/>
    </location>
</feature>
<feature type="transmembrane region" description="Helical" evidence="2">
    <location>
        <begin position="73"/>
        <end position="93"/>
    </location>
</feature>
<sequence length="107" mass="12018">MTSPQTRLARSRRRARGHGELLRGDPLEAEHAAGLYRAQRRRAVLALVLLFTLLFGLTAVFAVFPALDEIRLLGIPLSWLALGVLPYPAMVLLSGWHLRRAEHVEEQ</sequence>
<keyword evidence="2" id="KW-1133">Transmembrane helix</keyword>
<evidence type="ECO:0000313" key="4">
    <source>
        <dbReference type="Proteomes" id="UP001180845"/>
    </source>
</evidence>
<evidence type="ECO:0000256" key="1">
    <source>
        <dbReference type="SAM" id="MobiDB-lite"/>
    </source>
</evidence>
<dbReference type="EMBL" id="JAVDXW010000001">
    <property type="protein sequence ID" value="MDR7299917.1"/>
    <property type="molecule type" value="Genomic_DNA"/>
</dbReference>
<evidence type="ECO:0000313" key="3">
    <source>
        <dbReference type="EMBL" id="MDR7299917.1"/>
    </source>
</evidence>
<name>A0AAE3ZB10_9ACTN</name>
<evidence type="ECO:0008006" key="5">
    <source>
        <dbReference type="Google" id="ProtNLM"/>
    </source>
</evidence>
<evidence type="ECO:0000256" key="2">
    <source>
        <dbReference type="SAM" id="Phobius"/>
    </source>
</evidence>
<dbReference type="Proteomes" id="UP001180845">
    <property type="component" value="Unassembled WGS sequence"/>
</dbReference>
<keyword evidence="2" id="KW-0812">Transmembrane</keyword>
<keyword evidence="4" id="KW-1185">Reference proteome</keyword>
<protein>
    <recommendedName>
        <fullName evidence="5">DUF485 domain-containing protein</fullName>
    </recommendedName>
</protein>
<accession>A0AAE3ZB10</accession>
<feature type="region of interest" description="Disordered" evidence="1">
    <location>
        <begin position="1"/>
        <end position="22"/>
    </location>
</feature>
<proteinExistence type="predicted"/>
<reference evidence="3" key="1">
    <citation type="submission" date="2023-07" db="EMBL/GenBank/DDBJ databases">
        <title>Sequencing the genomes of 1000 actinobacteria strains.</title>
        <authorList>
            <person name="Klenk H.-P."/>
        </authorList>
    </citation>
    <scope>NUCLEOTIDE SEQUENCE</scope>
    <source>
        <strain evidence="3">DSM 45977</strain>
    </source>
</reference>
<keyword evidence="2" id="KW-0472">Membrane</keyword>
<comment type="caution">
    <text evidence="3">The sequence shown here is derived from an EMBL/GenBank/DDBJ whole genome shotgun (WGS) entry which is preliminary data.</text>
</comment>
<dbReference type="AlphaFoldDB" id="A0AAE3ZB10"/>